<dbReference type="InterPro" id="IPR003165">
    <property type="entry name" value="Piwi"/>
</dbReference>
<dbReference type="InterPro" id="IPR012337">
    <property type="entry name" value="RNaseH-like_sf"/>
</dbReference>
<evidence type="ECO:0000313" key="3">
    <source>
        <dbReference type="WBParaSite" id="Csp11.Scaffold629.g15797.t1"/>
    </source>
</evidence>
<dbReference type="eggNOG" id="KOG1041">
    <property type="taxonomic scope" value="Eukaryota"/>
</dbReference>
<feature type="domain" description="Piwi" evidence="1">
    <location>
        <begin position="1"/>
        <end position="100"/>
    </location>
</feature>
<accession>A0A1I7U823</accession>
<dbReference type="PROSITE" id="PS50822">
    <property type="entry name" value="PIWI"/>
    <property type="match status" value="1"/>
</dbReference>
<organism evidence="2 3">
    <name type="scientific">Caenorhabditis tropicalis</name>
    <dbReference type="NCBI Taxonomy" id="1561998"/>
    <lineage>
        <taxon>Eukaryota</taxon>
        <taxon>Metazoa</taxon>
        <taxon>Ecdysozoa</taxon>
        <taxon>Nematoda</taxon>
        <taxon>Chromadorea</taxon>
        <taxon>Rhabditida</taxon>
        <taxon>Rhabditina</taxon>
        <taxon>Rhabditomorpha</taxon>
        <taxon>Rhabditoidea</taxon>
        <taxon>Rhabditidae</taxon>
        <taxon>Peloderinae</taxon>
        <taxon>Caenorhabditis</taxon>
    </lineage>
</organism>
<dbReference type="GO" id="GO:0003676">
    <property type="term" value="F:nucleic acid binding"/>
    <property type="evidence" value="ECO:0007669"/>
    <property type="project" value="InterPro"/>
</dbReference>
<proteinExistence type="predicted"/>
<dbReference type="AlphaFoldDB" id="A0A1I7U823"/>
<dbReference type="PANTHER" id="PTHR22891">
    <property type="entry name" value="EUKARYOTIC TRANSLATION INITIATION FACTOR 2C"/>
    <property type="match status" value="1"/>
</dbReference>
<dbReference type="InterPro" id="IPR036397">
    <property type="entry name" value="RNaseH_sf"/>
</dbReference>
<reference evidence="3" key="1">
    <citation type="submission" date="2016-11" db="UniProtKB">
        <authorList>
            <consortium name="WormBaseParasite"/>
        </authorList>
    </citation>
    <scope>IDENTIFICATION</scope>
</reference>
<dbReference type="WBParaSite" id="Csp11.Scaffold629.g15797.t1">
    <property type="protein sequence ID" value="Csp11.Scaffold629.g15797.t1"/>
    <property type="gene ID" value="Csp11.Scaffold629.g15797"/>
</dbReference>
<evidence type="ECO:0000313" key="2">
    <source>
        <dbReference type="Proteomes" id="UP000095282"/>
    </source>
</evidence>
<sequence>MKESDQSGILNPSSGTTVDKGIVSKYKFDFFLASHHGDLGTTRPGHYTVMYDSMNMTKDQIYKMTYELSFLSARCRKPVSLPVPVYYAHLSCEKAKELYKCFKQNTLGEYGSRPSREEIEKHLQTNMRYPGMSFA</sequence>
<dbReference type="Gene3D" id="3.30.420.10">
    <property type="entry name" value="Ribonuclease H-like superfamily/Ribonuclease H"/>
    <property type="match status" value="1"/>
</dbReference>
<dbReference type="STRING" id="1561998.A0A1I7U823"/>
<dbReference type="Pfam" id="PF02171">
    <property type="entry name" value="Piwi"/>
    <property type="match status" value="1"/>
</dbReference>
<dbReference type="SUPFAM" id="SSF53098">
    <property type="entry name" value="Ribonuclease H-like"/>
    <property type="match status" value="1"/>
</dbReference>
<dbReference type="Proteomes" id="UP000095282">
    <property type="component" value="Unplaced"/>
</dbReference>
<keyword evidence="2" id="KW-1185">Reference proteome</keyword>
<name>A0A1I7U823_9PELO</name>
<evidence type="ECO:0000259" key="1">
    <source>
        <dbReference type="PROSITE" id="PS50822"/>
    </source>
</evidence>
<protein>
    <submittedName>
        <fullName evidence="3">Piwi domain-containing protein</fullName>
    </submittedName>
</protein>